<evidence type="ECO:0000256" key="7">
    <source>
        <dbReference type="ARBA" id="ARBA00022679"/>
    </source>
</evidence>
<evidence type="ECO:0000256" key="4">
    <source>
        <dbReference type="ARBA" id="ARBA00022516"/>
    </source>
</evidence>
<evidence type="ECO:0000256" key="9">
    <source>
        <dbReference type="ARBA" id="ARBA00048975"/>
    </source>
</evidence>
<evidence type="ECO:0000256" key="6">
    <source>
        <dbReference type="ARBA" id="ARBA00022676"/>
    </source>
</evidence>
<feature type="region of interest" description="Disordered" evidence="11">
    <location>
        <begin position="1"/>
        <end position="21"/>
    </location>
</feature>
<reference evidence="12 13" key="1">
    <citation type="submission" date="2013-02" db="EMBL/GenBank/DDBJ databases">
        <authorList>
            <person name="Harkins D.M."/>
            <person name="Durkin A.S."/>
            <person name="Brinkac L.M."/>
            <person name="Haft D.H."/>
            <person name="Selengut J.D."/>
            <person name="Sanka R."/>
            <person name="DePew J."/>
            <person name="Purushe J."/>
            <person name="Tulsiani S.M."/>
            <person name="Graham G.C."/>
            <person name="Burns M.-A."/>
            <person name="Dohnt M.F."/>
            <person name="Smythe L.D."/>
            <person name="McKay D.B."/>
            <person name="Craig S.B."/>
            <person name="Vinetz J.M."/>
            <person name="Sutton G.G."/>
            <person name="Nierman W.C."/>
            <person name="Fouts D.E."/>
        </authorList>
    </citation>
    <scope>NUCLEOTIDE SEQUENCE [LARGE SCALE GENOMIC DNA]</scope>
    <source>
        <strain evidence="12 13">LT2186</strain>
    </source>
</reference>
<dbReference type="GO" id="GO:0009245">
    <property type="term" value="P:lipid A biosynthetic process"/>
    <property type="evidence" value="ECO:0007669"/>
    <property type="project" value="UniProtKB-UniRule"/>
</dbReference>
<dbReference type="GO" id="GO:0016020">
    <property type="term" value="C:membrane"/>
    <property type="evidence" value="ECO:0007669"/>
    <property type="project" value="GOC"/>
</dbReference>
<keyword evidence="7" id="KW-0808">Transferase</keyword>
<comment type="catalytic activity">
    <reaction evidence="9">
        <text>a lipid X + a UDP-2-N,3-O-bis[(3R)-3-hydroxyacyl]-alpha-D-glucosamine = a lipid A disaccharide + UDP + H(+)</text>
        <dbReference type="Rhea" id="RHEA:67828"/>
        <dbReference type="ChEBI" id="CHEBI:15378"/>
        <dbReference type="ChEBI" id="CHEBI:58223"/>
        <dbReference type="ChEBI" id="CHEBI:137748"/>
        <dbReference type="ChEBI" id="CHEBI:176338"/>
        <dbReference type="ChEBI" id="CHEBI:176343"/>
        <dbReference type="EC" id="2.4.1.182"/>
    </reaction>
</comment>
<dbReference type="GO" id="GO:0005543">
    <property type="term" value="F:phospholipid binding"/>
    <property type="evidence" value="ECO:0007669"/>
    <property type="project" value="TreeGrafter"/>
</dbReference>
<evidence type="ECO:0000256" key="10">
    <source>
        <dbReference type="NCBIfam" id="TIGR00215"/>
    </source>
</evidence>
<dbReference type="Proteomes" id="UP000011776">
    <property type="component" value="Unassembled WGS sequence"/>
</dbReference>
<evidence type="ECO:0000256" key="3">
    <source>
        <dbReference type="ARBA" id="ARBA00020902"/>
    </source>
</evidence>
<comment type="caution">
    <text evidence="12">The sequence shown here is derived from an EMBL/GenBank/DDBJ whole genome shotgun (WGS) entry which is preliminary data.</text>
</comment>
<dbReference type="NCBIfam" id="TIGR00215">
    <property type="entry name" value="lpxB"/>
    <property type="match status" value="1"/>
</dbReference>
<dbReference type="GO" id="GO:0008915">
    <property type="term" value="F:lipid-A-disaccharide synthase activity"/>
    <property type="evidence" value="ECO:0007669"/>
    <property type="project" value="UniProtKB-UniRule"/>
</dbReference>
<name>M3FWK2_LEPIR</name>
<evidence type="ECO:0000256" key="1">
    <source>
        <dbReference type="ARBA" id="ARBA00002056"/>
    </source>
</evidence>
<gene>
    <name evidence="12" type="primary">lpxB</name>
    <name evidence="12" type="ORF">LEP1GSC151_1091</name>
</gene>
<keyword evidence="6" id="KW-0328">Glycosyltransferase</keyword>
<evidence type="ECO:0000256" key="11">
    <source>
        <dbReference type="SAM" id="MobiDB-lite"/>
    </source>
</evidence>
<evidence type="ECO:0000313" key="13">
    <source>
        <dbReference type="Proteomes" id="UP000011776"/>
    </source>
</evidence>
<dbReference type="PANTHER" id="PTHR30372">
    <property type="entry name" value="LIPID-A-DISACCHARIDE SYNTHASE"/>
    <property type="match status" value="1"/>
</dbReference>
<proteinExistence type="predicted"/>
<keyword evidence="5" id="KW-0441">Lipid A biosynthesis</keyword>
<evidence type="ECO:0000256" key="2">
    <source>
        <dbReference type="ARBA" id="ARBA00012687"/>
    </source>
</evidence>
<evidence type="ECO:0000256" key="8">
    <source>
        <dbReference type="ARBA" id="ARBA00023098"/>
    </source>
</evidence>
<dbReference type="PANTHER" id="PTHR30372:SF4">
    <property type="entry name" value="LIPID-A-DISACCHARIDE SYNTHASE, MITOCHONDRIAL-RELATED"/>
    <property type="match status" value="1"/>
</dbReference>
<organism evidence="12 13">
    <name type="scientific">Leptospira interrogans serovar Grippotyphosa str. LT2186</name>
    <dbReference type="NCBI Taxonomy" id="1001599"/>
    <lineage>
        <taxon>Bacteria</taxon>
        <taxon>Pseudomonadati</taxon>
        <taxon>Spirochaetota</taxon>
        <taxon>Spirochaetia</taxon>
        <taxon>Leptospirales</taxon>
        <taxon>Leptospiraceae</taxon>
        <taxon>Leptospira</taxon>
    </lineage>
</organism>
<feature type="compositionally biased region" description="Low complexity" evidence="11">
    <location>
        <begin position="1"/>
        <end position="14"/>
    </location>
</feature>
<dbReference type="AlphaFoldDB" id="M3FWK2"/>
<keyword evidence="4" id="KW-0444">Lipid biosynthesis</keyword>
<sequence>MATLKKSTLQSKKSGNQPSRAVVTTKKEDLKILMLAGEHSGDLLGGELIRELKKNFSDLETFGVGGERMIEEGFTSIESMEELSIIGFSAILFKYRFLKSLIGRLINLAVEKNCSHAILIDYPGFNLRLAKELKKLGITVIFYVSPQLWAWKFDRIYTIRDNIDLMLVLSPFEKQIYDRYGVPCEFEVHPPCSSFERKIRKEAVIPEPEDKTQFHFTITLMPGSRSGEIRRILNDLLQSAGQLADHYENNNKKIRFLLPNINQKEEVFILEKIELAKSKFPNLTIEYLFDRSLRAIEISDLVLVASGTATLEVAYFEKPMIILYKVSMFTYIIGSLFIQTPNIGLVNILSGQEICRELIQAECSPNNIVEETLALLENKKYRNKIIEDVRKVKEALGSENSSRYASREITKLIKGIAKKRDKNSEIQNSKYKFIILVYSNSLILNFNLLTLHQLFSYCLQTYIS</sequence>
<evidence type="ECO:0000313" key="12">
    <source>
        <dbReference type="EMBL" id="EMG11814.1"/>
    </source>
</evidence>
<dbReference type="EMBL" id="AFME02000143">
    <property type="protein sequence ID" value="EMG11814.1"/>
    <property type="molecule type" value="Genomic_DNA"/>
</dbReference>
<dbReference type="InterPro" id="IPR003835">
    <property type="entry name" value="Glyco_trans_19"/>
</dbReference>
<dbReference type="Pfam" id="PF02684">
    <property type="entry name" value="LpxB"/>
    <property type="match status" value="1"/>
</dbReference>
<evidence type="ECO:0000256" key="5">
    <source>
        <dbReference type="ARBA" id="ARBA00022556"/>
    </source>
</evidence>
<dbReference type="SUPFAM" id="SSF53756">
    <property type="entry name" value="UDP-Glycosyltransferase/glycogen phosphorylase"/>
    <property type="match status" value="1"/>
</dbReference>
<keyword evidence="8" id="KW-0443">Lipid metabolism</keyword>
<protein>
    <recommendedName>
        <fullName evidence="3 10">Lipid-A-disaccharide synthase</fullName>
        <ecNumber evidence="2 10">2.4.1.182</ecNumber>
    </recommendedName>
</protein>
<comment type="function">
    <text evidence="1">Condensation of UDP-2,3-diacylglucosamine and 2,3-diacylglucosamine-1-phosphate to form lipid A disaccharide, a precursor of lipid A, a phosphorylated glycolipid that anchors the lipopolysaccharide to the outer membrane of the cell.</text>
</comment>
<dbReference type="EC" id="2.4.1.182" evidence="2 10"/>
<accession>M3FWK2</accession>